<keyword evidence="1" id="KW-1133">Transmembrane helix</keyword>
<evidence type="ECO:0000313" key="2">
    <source>
        <dbReference type="EMBL" id="MBB5868573.1"/>
    </source>
</evidence>
<dbReference type="Proteomes" id="UP000587527">
    <property type="component" value="Unassembled WGS sequence"/>
</dbReference>
<gene>
    <name evidence="2" type="ORF">F4553_001952</name>
</gene>
<dbReference type="AlphaFoldDB" id="A0A841BNP1"/>
<feature type="transmembrane region" description="Helical" evidence="1">
    <location>
        <begin position="138"/>
        <end position="156"/>
    </location>
</feature>
<keyword evidence="3" id="KW-1185">Reference proteome</keyword>
<feature type="transmembrane region" description="Helical" evidence="1">
    <location>
        <begin position="349"/>
        <end position="377"/>
    </location>
</feature>
<feature type="transmembrane region" description="Helical" evidence="1">
    <location>
        <begin position="168"/>
        <end position="190"/>
    </location>
</feature>
<protein>
    <submittedName>
        <fullName evidence="2">Uncharacterized protein</fullName>
    </submittedName>
</protein>
<keyword evidence="1" id="KW-0472">Membrane</keyword>
<feature type="transmembrane region" description="Helical" evidence="1">
    <location>
        <begin position="276"/>
        <end position="293"/>
    </location>
</feature>
<evidence type="ECO:0000256" key="1">
    <source>
        <dbReference type="SAM" id="Phobius"/>
    </source>
</evidence>
<feature type="transmembrane region" description="Helical" evidence="1">
    <location>
        <begin position="202"/>
        <end position="220"/>
    </location>
</feature>
<dbReference type="EMBL" id="JACHMN010000002">
    <property type="protein sequence ID" value="MBB5868573.1"/>
    <property type="molecule type" value="Genomic_DNA"/>
</dbReference>
<feature type="transmembrane region" description="Helical" evidence="1">
    <location>
        <begin position="389"/>
        <end position="414"/>
    </location>
</feature>
<comment type="caution">
    <text evidence="2">The sequence shown here is derived from an EMBL/GenBank/DDBJ whole genome shotgun (WGS) entry which is preliminary data.</text>
</comment>
<dbReference type="RefSeq" id="WP_184834621.1">
    <property type="nucleotide sequence ID" value="NZ_JACHMN010000002.1"/>
</dbReference>
<name>A0A841BNP1_9ACTN</name>
<reference evidence="2 3" key="1">
    <citation type="submission" date="2020-08" db="EMBL/GenBank/DDBJ databases">
        <title>Sequencing the genomes of 1000 actinobacteria strains.</title>
        <authorList>
            <person name="Klenk H.-P."/>
        </authorList>
    </citation>
    <scope>NUCLEOTIDE SEQUENCE [LARGE SCALE GENOMIC DNA]</scope>
    <source>
        <strain evidence="2 3">DSM 45362</strain>
    </source>
</reference>
<feature type="transmembrane region" description="Helical" evidence="1">
    <location>
        <begin position="35"/>
        <end position="51"/>
    </location>
</feature>
<organism evidence="2 3">
    <name type="scientific">Allocatelliglobosispora scoriae</name>
    <dbReference type="NCBI Taxonomy" id="643052"/>
    <lineage>
        <taxon>Bacteria</taxon>
        <taxon>Bacillati</taxon>
        <taxon>Actinomycetota</taxon>
        <taxon>Actinomycetes</taxon>
        <taxon>Micromonosporales</taxon>
        <taxon>Micromonosporaceae</taxon>
        <taxon>Allocatelliglobosispora</taxon>
    </lineage>
</organism>
<feature type="transmembrane region" description="Helical" evidence="1">
    <location>
        <begin position="110"/>
        <end position="126"/>
    </location>
</feature>
<feature type="transmembrane region" description="Helical" evidence="1">
    <location>
        <begin position="327"/>
        <end position="343"/>
    </location>
</feature>
<keyword evidence="1" id="KW-0812">Transmembrane</keyword>
<accession>A0A841BNP1</accession>
<feature type="transmembrane region" description="Helical" evidence="1">
    <location>
        <begin position="420"/>
        <end position="440"/>
    </location>
</feature>
<proteinExistence type="predicted"/>
<sequence length="539" mass="56637">MTRPRLFATATLTAPFPILLLTAALQHAPHLRPTALLAAILLTALGAAFVYRHRTDAADRTVARLGATSPALGVAFTAVTCGAFLALELATLALADRVLRELSTSPTPPRWPIAALWLTAVVLGWSRWRTGVWPLARLLLPALGVALWLWAQAAVGDRLAVGLLGDRWPVRAGIGGLLLLVLLAGTLAYSGGEPQRRITNQITTGACAVILALGYLGAVLESFRRLGPGPVLPAHQMAEGESWTTAGPTGFDAAEAAVSGVYRVFGTGIVHTTTDLWLWPVLAAFTAAVVLFGRAATDRIDALGLAATPARHPEDLVRVHSHRVSRLAHTLLSGGLLLLVVTRPESLHLAYLAFAVGTVGIAFMASLTLIAVGVARLDDTGTLPRTQCGALLGAAAVPAGAAVCLLPQVLGWSWSTPRLWAVSGGYLAVAAAAALGSRWLPNHAAHISRALAGPQEDVYHWAPQVVAARWETRDGYTVGIGDEISVTEPSGETLSGVIEAVDHCHGWPVMRTRQGPEPLRAVQPRDILTPTRTPAGAQA</sequence>
<feature type="transmembrane region" description="Helical" evidence="1">
    <location>
        <begin position="72"/>
        <end position="95"/>
    </location>
</feature>
<evidence type="ECO:0000313" key="3">
    <source>
        <dbReference type="Proteomes" id="UP000587527"/>
    </source>
</evidence>